<organism evidence="1 2">
    <name type="scientific">Acinetobacter beijerinckii CIP 110307</name>
    <dbReference type="NCBI Taxonomy" id="1217648"/>
    <lineage>
        <taxon>Bacteria</taxon>
        <taxon>Pseudomonadati</taxon>
        <taxon>Pseudomonadota</taxon>
        <taxon>Gammaproteobacteria</taxon>
        <taxon>Moraxellales</taxon>
        <taxon>Moraxellaceae</taxon>
        <taxon>Acinetobacter</taxon>
    </lineage>
</organism>
<evidence type="ECO:0000313" key="1">
    <source>
        <dbReference type="EMBL" id="ENW07856.1"/>
    </source>
</evidence>
<dbReference type="InterPro" id="IPR057705">
    <property type="entry name" value="DUF7945"/>
</dbReference>
<dbReference type="STRING" id="262668.GCA_000931715_03121"/>
<gene>
    <name evidence="1" type="ORF">F933_01052</name>
</gene>
<keyword evidence="2" id="KW-1185">Reference proteome</keyword>
<dbReference type="PATRIC" id="fig|1217648.3.peg.1037"/>
<sequence>MIKHKERRENLIVYLTDLATYPNKFNIKENEKILDMDLDDIIHFFFDDTQLANNTARELGWILESEEEIHIIKDLTEILDKILDKYGVYLLDTDYIYKPEWKNIIYTAQKALDIIEKSNLN</sequence>
<protein>
    <submittedName>
        <fullName evidence="1">Uncharacterized protein</fullName>
    </submittedName>
</protein>
<dbReference type="Pfam" id="PF25656">
    <property type="entry name" value="DUF7945"/>
    <property type="match status" value="1"/>
</dbReference>
<evidence type="ECO:0000313" key="2">
    <source>
        <dbReference type="Proteomes" id="UP000017670"/>
    </source>
</evidence>
<reference evidence="1 2" key="1">
    <citation type="submission" date="2013-02" db="EMBL/GenBank/DDBJ databases">
        <title>The Genome Sequence of Acinetobacter beijerinckii CIP 110307.</title>
        <authorList>
            <consortium name="The Broad Institute Genome Sequencing Platform"/>
            <consortium name="The Broad Institute Genome Sequencing Center for Infectious Disease"/>
            <person name="Cerqueira G."/>
            <person name="Feldgarden M."/>
            <person name="Courvalin P."/>
            <person name="Perichon B."/>
            <person name="Grillot-Courvalin C."/>
            <person name="Clermont D."/>
            <person name="Rocha E."/>
            <person name="Yoon E.-J."/>
            <person name="Nemec A."/>
            <person name="Walker B."/>
            <person name="Young S.K."/>
            <person name="Zeng Q."/>
            <person name="Gargeya S."/>
            <person name="Fitzgerald M."/>
            <person name="Haas B."/>
            <person name="Abouelleil A."/>
            <person name="Alvarado L."/>
            <person name="Arachchi H.M."/>
            <person name="Berlin A.M."/>
            <person name="Chapman S.B."/>
            <person name="Dewar J."/>
            <person name="Goldberg J."/>
            <person name="Griggs A."/>
            <person name="Gujja S."/>
            <person name="Hansen M."/>
            <person name="Howarth C."/>
            <person name="Imamovic A."/>
            <person name="Larimer J."/>
            <person name="McCowan C."/>
            <person name="Murphy C."/>
            <person name="Neiman D."/>
            <person name="Pearson M."/>
            <person name="Priest M."/>
            <person name="Roberts A."/>
            <person name="Saif S."/>
            <person name="Shea T."/>
            <person name="Sisk P."/>
            <person name="Sykes S."/>
            <person name="Wortman J."/>
            <person name="Nusbaum C."/>
            <person name="Birren B."/>
        </authorList>
    </citation>
    <scope>NUCLEOTIDE SEQUENCE [LARGE SCALE GENOMIC DNA]</scope>
    <source>
        <strain evidence="1 2">CIP 110307</strain>
    </source>
</reference>
<dbReference type="HOGENOM" id="CLU_156441_0_0_6"/>
<dbReference type="GeneID" id="29856001"/>
<dbReference type="Proteomes" id="UP000017670">
    <property type="component" value="Unassembled WGS sequence"/>
</dbReference>
<dbReference type="eggNOG" id="ENOG5033AYH">
    <property type="taxonomic scope" value="Bacteria"/>
</dbReference>
<name>N9FSB2_9GAMM</name>
<dbReference type="RefSeq" id="WP_005059057.1">
    <property type="nucleotide sequence ID" value="NZ_KB849764.1"/>
</dbReference>
<accession>N9FSB2</accession>
<comment type="caution">
    <text evidence="1">The sequence shown here is derived from an EMBL/GenBank/DDBJ whole genome shotgun (WGS) entry which is preliminary data.</text>
</comment>
<proteinExistence type="predicted"/>
<dbReference type="NCBIfam" id="NF047838">
    <property type="entry name" value="SCO4402_fam"/>
    <property type="match status" value="1"/>
</dbReference>
<dbReference type="EMBL" id="APQL01000004">
    <property type="protein sequence ID" value="ENW07856.1"/>
    <property type="molecule type" value="Genomic_DNA"/>
</dbReference>
<dbReference type="AlphaFoldDB" id="N9FSB2"/>